<reference evidence="1 2" key="1">
    <citation type="submission" date="2019-07" db="EMBL/GenBank/DDBJ databases">
        <authorList>
            <person name="Kim J."/>
        </authorList>
    </citation>
    <scope>NUCLEOTIDE SEQUENCE [LARGE SCALE GENOMIC DNA]</scope>
    <source>
        <strain evidence="1 2">MJ1a</strain>
    </source>
</reference>
<gene>
    <name evidence="1" type="ORF">FPZ42_12905</name>
</gene>
<evidence type="ECO:0000313" key="1">
    <source>
        <dbReference type="EMBL" id="TWR25492.1"/>
    </source>
</evidence>
<dbReference type="EMBL" id="VOEI01000004">
    <property type="protein sequence ID" value="TWR25492.1"/>
    <property type="molecule type" value="Genomic_DNA"/>
</dbReference>
<comment type="caution">
    <text evidence="1">The sequence shown here is derived from an EMBL/GenBank/DDBJ whole genome shotgun (WGS) entry which is preliminary data.</text>
</comment>
<protein>
    <recommendedName>
        <fullName evidence="3">HNH endonuclease</fullName>
    </recommendedName>
</protein>
<accession>A0A563U281</accession>
<organism evidence="1 2">
    <name type="scientific">Mucilaginibacter achroorhodeus</name>
    <dbReference type="NCBI Taxonomy" id="2599294"/>
    <lineage>
        <taxon>Bacteria</taxon>
        <taxon>Pseudomonadati</taxon>
        <taxon>Bacteroidota</taxon>
        <taxon>Sphingobacteriia</taxon>
        <taxon>Sphingobacteriales</taxon>
        <taxon>Sphingobacteriaceae</taxon>
        <taxon>Mucilaginibacter</taxon>
    </lineage>
</organism>
<proteinExistence type="predicted"/>
<keyword evidence="2" id="KW-1185">Reference proteome</keyword>
<evidence type="ECO:0008006" key="3">
    <source>
        <dbReference type="Google" id="ProtNLM"/>
    </source>
</evidence>
<dbReference type="OrthoDB" id="5379188at2"/>
<dbReference type="RefSeq" id="WP_146272027.1">
    <property type="nucleotide sequence ID" value="NZ_VOEI01000004.1"/>
</dbReference>
<dbReference type="AlphaFoldDB" id="A0A563U281"/>
<evidence type="ECO:0000313" key="2">
    <source>
        <dbReference type="Proteomes" id="UP000318010"/>
    </source>
</evidence>
<sequence length="177" mass="19868">MARDNFSQNLTRILAERVGYLCSNPRCRCFTVGPNENRDKSTRIGEAAHITAASPGGPRYDNDLTREQRADIGNGIWLCSSCADLIDKDFDNYPTPLLKKWKSDAELEMYQKIKGSKDVGVVSVKGRPFLDADLRYNSSGRRSQGYSNKNPVEKDKNGNPVMIIGFATKPIIHWKLN</sequence>
<name>A0A563U281_9SPHI</name>
<dbReference type="Proteomes" id="UP000318010">
    <property type="component" value="Unassembled WGS sequence"/>
</dbReference>